<feature type="transmembrane region" description="Helical" evidence="6">
    <location>
        <begin position="769"/>
        <end position="787"/>
    </location>
</feature>
<dbReference type="PROSITE" id="PS51257">
    <property type="entry name" value="PROKAR_LIPOPROTEIN"/>
    <property type="match status" value="1"/>
</dbReference>
<evidence type="ECO:0000256" key="6">
    <source>
        <dbReference type="SAM" id="Phobius"/>
    </source>
</evidence>
<keyword evidence="2" id="KW-1003">Cell membrane</keyword>
<dbReference type="Pfam" id="PF12704">
    <property type="entry name" value="MacB_PCD"/>
    <property type="match status" value="1"/>
</dbReference>
<organism evidence="9 10">
    <name type="scientific">Imperialibacter roseus</name>
    <dbReference type="NCBI Taxonomy" id="1324217"/>
    <lineage>
        <taxon>Bacteria</taxon>
        <taxon>Pseudomonadati</taxon>
        <taxon>Bacteroidota</taxon>
        <taxon>Cytophagia</taxon>
        <taxon>Cytophagales</taxon>
        <taxon>Flammeovirgaceae</taxon>
        <taxon>Imperialibacter</taxon>
    </lineage>
</organism>
<gene>
    <name evidence="9" type="ORF">RT717_10380</name>
</gene>
<evidence type="ECO:0000256" key="1">
    <source>
        <dbReference type="ARBA" id="ARBA00004651"/>
    </source>
</evidence>
<name>A0ABZ0IWN8_9BACT</name>
<protein>
    <submittedName>
        <fullName evidence="9">FtsX-like permease family protein</fullName>
    </submittedName>
</protein>
<feature type="transmembrane region" description="Helical" evidence="6">
    <location>
        <begin position="726"/>
        <end position="749"/>
    </location>
</feature>
<dbReference type="Pfam" id="PF02687">
    <property type="entry name" value="FtsX"/>
    <property type="match status" value="2"/>
</dbReference>
<feature type="transmembrane region" description="Helical" evidence="6">
    <location>
        <begin position="681"/>
        <end position="705"/>
    </location>
</feature>
<evidence type="ECO:0000256" key="5">
    <source>
        <dbReference type="ARBA" id="ARBA00023136"/>
    </source>
</evidence>
<feature type="transmembrane region" description="Helical" evidence="6">
    <location>
        <begin position="287"/>
        <end position="309"/>
    </location>
</feature>
<dbReference type="InterPro" id="IPR050250">
    <property type="entry name" value="Macrolide_Exporter_MacB"/>
</dbReference>
<keyword evidence="5 6" id="KW-0472">Membrane</keyword>
<dbReference type="InterPro" id="IPR025857">
    <property type="entry name" value="MacB_PCD"/>
</dbReference>
<feature type="domain" description="ABC3 transporter permease C-terminal" evidence="7">
    <location>
        <begin position="293"/>
        <end position="410"/>
    </location>
</feature>
<evidence type="ECO:0000313" key="9">
    <source>
        <dbReference type="EMBL" id="WOK09041.1"/>
    </source>
</evidence>
<keyword evidence="10" id="KW-1185">Reference proteome</keyword>
<dbReference type="EMBL" id="CP136051">
    <property type="protein sequence ID" value="WOK09041.1"/>
    <property type="molecule type" value="Genomic_DNA"/>
</dbReference>
<evidence type="ECO:0000313" key="10">
    <source>
        <dbReference type="Proteomes" id="UP001302349"/>
    </source>
</evidence>
<feature type="domain" description="ABC3 transporter permease C-terminal" evidence="7">
    <location>
        <begin position="683"/>
        <end position="797"/>
    </location>
</feature>
<dbReference type="PANTHER" id="PTHR30572:SF18">
    <property type="entry name" value="ABC-TYPE MACROLIDE FAMILY EXPORT SYSTEM PERMEASE COMPONENT 2"/>
    <property type="match status" value="1"/>
</dbReference>
<evidence type="ECO:0000256" key="4">
    <source>
        <dbReference type="ARBA" id="ARBA00022989"/>
    </source>
</evidence>
<comment type="subcellular location">
    <subcellularLocation>
        <location evidence="1">Cell membrane</location>
        <topology evidence="1">Multi-pass membrane protein</topology>
    </subcellularLocation>
</comment>
<feature type="transmembrane region" description="Helical" evidence="6">
    <location>
        <begin position="20"/>
        <end position="41"/>
    </location>
</feature>
<evidence type="ECO:0000256" key="3">
    <source>
        <dbReference type="ARBA" id="ARBA00022692"/>
    </source>
</evidence>
<proteinExistence type="predicted"/>
<dbReference type="Proteomes" id="UP001302349">
    <property type="component" value="Chromosome"/>
</dbReference>
<keyword evidence="3 6" id="KW-0812">Transmembrane</keyword>
<evidence type="ECO:0000259" key="7">
    <source>
        <dbReference type="Pfam" id="PF02687"/>
    </source>
</evidence>
<feature type="transmembrane region" description="Helical" evidence="6">
    <location>
        <begin position="382"/>
        <end position="405"/>
    </location>
</feature>
<dbReference type="InterPro" id="IPR003838">
    <property type="entry name" value="ABC3_permease_C"/>
</dbReference>
<feature type="transmembrane region" description="Helical" evidence="6">
    <location>
        <begin position="343"/>
        <end position="362"/>
    </location>
</feature>
<evidence type="ECO:0000256" key="2">
    <source>
        <dbReference type="ARBA" id="ARBA00022475"/>
    </source>
</evidence>
<sequence>MFKNYLVTVYRTFKRHPSFLLLNVLGLALGIGCSVVIYLIVNYELSYEKHHANFDHIYRVTNGESASVPHPTGDALMADYAFVDAVAKIDYEYGGIIASWEGDNQLKKMEEQDGLVFASPGLFDVFTFPALAGNLKKAVAEPNSAVISDEWATKYFGIKDGNLDQVIGKRMTINSTLSVVIKGVFLAPPATTDLPFQLVVHYDNLGDFDSDYEDGQDWDATSSSTNCYVLLKNESNKDQLSSALPGLAKKYYGEEDDGNRFGLQPLSDVHFNPVFGNFGDRVMDYRLLGALVTIAFFLVIAACINFINLSTAQASRRAREIGIRKAMGGHKGQLRAQFLTETFFITLLASFFSLALAEVMLLELQDLLGYRLSVSVVNEPGLLAYLVAIVTLVTLAAGLYPSLVLSNMGPVAALKGKSFHGKGLRGISVRKALVVFQFMISQALVFGTLVVLLQTKFLQDQPLGFDKEAIITTWVPDQSAITALRERIRAVNGVDNVSFCIGAPLSSSNSHANFYEPSVPKEQRGDLGANFKAVDENYLSLFNIELLAGRNLRQADSASAIIASEQSIHGLGFQTPAEAIGAKVRTGYDDNVREIVGVVKDFHAQTLHQELKKVILLYYQPEFYTMAIKFSAGSSSAVASETIAEVESIWNETFPEFIFDYRFLDASIAAKYETERNLATLFMIFACMAVLIGGLGLYGLISFMANERTKEIGVRKVLGAGTFQMLLMFWREVAVLLLIAFVVASPLVYTLMSNWLNDFAYQIDIGLPVFISVFAVSLLVALVSTGYRSMQAASSNPVDSLRSE</sequence>
<accession>A0ABZ0IWN8</accession>
<dbReference type="RefSeq" id="WP_317491668.1">
    <property type="nucleotide sequence ID" value="NZ_CP136051.1"/>
</dbReference>
<feature type="transmembrane region" description="Helical" evidence="6">
    <location>
        <begin position="432"/>
        <end position="453"/>
    </location>
</feature>
<evidence type="ECO:0000259" key="8">
    <source>
        <dbReference type="Pfam" id="PF12704"/>
    </source>
</evidence>
<dbReference type="PANTHER" id="PTHR30572">
    <property type="entry name" value="MEMBRANE COMPONENT OF TRANSPORTER-RELATED"/>
    <property type="match status" value="1"/>
</dbReference>
<keyword evidence="4 6" id="KW-1133">Transmembrane helix</keyword>
<reference evidence="9 10" key="1">
    <citation type="journal article" date="2023" name="Microbiol. Resour. Announc.">
        <title>Complete Genome Sequence of Imperialibacter roseus strain P4T.</title>
        <authorList>
            <person name="Tizabi D.R."/>
            <person name="Bachvaroff T."/>
            <person name="Hill R.T."/>
        </authorList>
    </citation>
    <scope>NUCLEOTIDE SEQUENCE [LARGE SCALE GENOMIC DNA]</scope>
    <source>
        <strain evidence="9 10">P4T</strain>
    </source>
</reference>
<feature type="domain" description="MacB-like periplasmic core" evidence="8">
    <location>
        <begin position="21"/>
        <end position="244"/>
    </location>
</feature>